<evidence type="ECO:0000256" key="9">
    <source>
        <dbReference type="RuleBase" id="RU363097"/>
    </source>
</evidence>
<feature type="domain" description="Fatty acyl-CoA reductase C-terminal" evidence="10">
    <location>
        <begin position="357"/>
        <end position="448"/>
    </location>
</feature>
<accession>A0A1W0X9D0</accession>
<evidence type="ECO:0000259" key="10">
    <source>
        <dbReference type="Pfam" id="PF03015"/>
    </source>
</evidence>
<dbReference type="InterPro" id="IPR013120">
    <property type="entry name" value="FAR_NAD-bd"/>
</dbReference>
<dbReference type="InterPro" id="IPR033640">
    <property type="entry name" value="FAR_C"/>
</dbReference>
<evidence type="ECO:0000256" key="6">
    <source>
        <dbReference type="ARBA" id="ARBA00023098"/>
    </source>
</evidence>
<organism evidence="12 13">
    <name type="scientific">Hypsibius exemplaris</name>
    <name type="common">Freshwater tardigrade</name>
    <dbReference type="NCBI Taxonomy" id="2072580"/>
    <lineage>
        <taxon>Eukaryota</taxon>
        <taxon>Metazoa</taxon>
        <taxon>Ecdysozoa</taxon>
        <taxon>Tardigrada</taxon>
        <taxon>Eutardigrada</taxon>
        <taxon>Parachela</taxon>
        <taxon>Hypsibioidea</taxon>
        <taxon>Hypsibiidae</taxon>
        <taxon>Hypsibius</taxon>
    </lineage>
</organism>
<evidence type="ECO:0000313" key="13">
    <source>
        <dbReference type="Proteomes" id="UP000192578"/>
    </source>
</evidence>
<feature type="transmembrane region" description="Helical" evidence="9">
    <location>
        <begin position="460"/>
        <end position="481"/>
    </location>
</feature>
<evidence type="ECO:0000256" key="2">
    <source>
        <dbReference type="ARBA" id="ARBA00005928"/>
    </source>
</evidence>
<keyword evidence="6 9" id="KW-0443">Lipid metabolism</keyword>
<keyword evidence="9" id="KW-0560">Oxidoreductase</keyword>
<evidence type="ECO:0000256" key="8">
    <source>
        <dbReference type="ARBA" id="ARBA00052530"/>
    </source>
</evidence>
<dbReference type="InterPro" id="IPR036291">
    <property type="entry name" value="NAD(P)-bd_dom_sf"/>
</dbReference>
<dbReference type="PANTHER" id="PTHR11011">
    <property type="entry name" value="MALE STERILITY PROTEIN 2-RELATED"/>
    <property type="match status" value="1"/>
</dbReference>
<dbReference type="EMBL" id="MTYJ01000008">
    <property type="protein sequence ID" value="OQV24145.1"/>
    <property type="molecule type" value="Genomic_DNA"/>
</dbReference>
<keyword evidence="5 9" id="KW-1133">Transmembrane helix</keyword>
<feature type="domain" description="Thioester reductase (TE)" evidence="11">
    <location>
        <begin position="15"/>
        <end position="285"/>
    </location>
</feature>
<keyword evidence="9" id="KW-0521">NADP</keyword>
<proteinExistence type="inferred from homology"/>
<keyword evidence="13" id="KW-1185">Reference proteome</keyword>
<evidence type="ECO:0000256" key="3">
    <source>
        <dbReference type="ARBA" id="ARBA00022516"/>
    </source>
</evidence>
<comment type="catalytic activity">
    <reaction evidence="8 9">
        <text>a long-chain fatty acyl-CoA + 2 NADPH + 2 H(+) = a long-chain primary fatty alcohol + 2 NADP(+) + CoA</text>
        <dbReference type="Rhea" id="RHEA:52716"/>
        <dbReference type="ChEBI" id="CHEBI:15378"/>
        <dbReference type="ChEBI" id="CHEBI:57287"/>
        <dbReference type="ChEBI" id="CHEBI:57783"/>
        <dbReference type="ChEBI" id="CHEBI:58349"/>
        <dbReference type="ChEBI" id="CHEBI:77396"/>
        <dbReference type="ChEBI" id="CHEBI:83139"/>
        <dbReference type="EC" id="1.2.1.84"/>
    </reaction>
</comment>
<evidence type="ECO:0000313" key="12">
    <source>
        <dbReference type="EMBL" id="OQV24145.1"/>
    </source>
</evidence>
<dbReference type="SUPFAM" id="SSF51735">
    <property type="entry name" value="NAD(P)-binding Rossmann-fold domains"/>
    <property type="match status" value="1"/>
</dbReference>
<dbReference type="FunFam" id="3.40.50.720:FF:000143">
    <property type="entry name" value="Fatty acyl-CoA reductase"/>
    <property type="match status" value="1"/>
</dbReference>
<dbReference type="CDD" id="cd09071">
    <property type="entry name" value="FAR_C"/>
    <property type="match status" value="1"/>
</dbReference>
<dbReference type="InterPro" id="IPR026055">
    <property type="entry name" value="FAR"/>
</dbReference>
<dbReference type="Proteomes" id="UP000192578">
    <property type="component" value="Unassembled WGS sequence"/>
</dbReference>
<evidence type="ECO:0000256" key="4">
    <source>
        <dbReference type="ARBA" id="ARBA00022692"/>
    </source>
</evidence>
<dbReference type="Gene3D" id="3.40.50.720">
    <property type="entry name" value="NAD(P)-binding Rossmann-like Domain"/>
    <property type="match status" value="1"/>
</dbReference>
<comment type="caution">
    <text evidence="12">The sequence shown here is derived from an EMBL/GenBank/DDBJ whole genome shotgun (WGS) entry which is preliminary data.</text>
</comment>
<dbReference type="GO" id="GO:0102965">
    <property type="term" value="F:alcohol-forming long-chain fatty acyl-CoA reductase activity"/>
    <property type="evidence" value="ECO:0007669"/>
    <property type="project" value="UniProtKB-EC"/>
</dbReference>
<comment type="subcellular location">
    <subcellularLocation>
        <location evidence="1">Membrane</location>
        <topology evidence="1">Multi-pass membrane protein</topology>
    </subcellularLocation>
</comment>
<dbReference type="OrthoDB" id="429813at2759"/>
<keyword evidence="7 9" id="KW-0472">Membrane</keyword>
<keyword evidence="4 9" id="KW-0812">Transmembrane</keyword>
<evidence type="ECO:0000256" key="1">
    <source>
        <dbReference type="ARBA" id="ARBA00004141"/>
    </source>
</evidence>
<dbReference type="GO" id="GO:0080019">
    <property type="term" value="F:alcohol-forming very long-chain fatty acyl-CoA reductase activity"/>
    <property type="evidence" value="ECO:0007669"/>
    <property type="project" value="InterPro"/>
</dbReference>
<comment type="function">
    <text evidence="9">Catalyzes the reduction of fatty acyl-CoA to fatty alcohols.</text>
</comment>
<protein>
    <recommendedName>
        <fullName evidence="9">Fatty acyl-CoA reductase</fullName>
        <ecNumber evidence="9">1.2.1.84</ecNumber>
    </recommendedName>
</protein>
<dbReference type="Pfam" id="PF07993">
    <property type="entry name" value="NAD_binding_4"/>
    <property type="match status" value="1"/>
</dbReference>
<evidence type="ECO:0000256" key="7">
    <source>
        <dbReference type="ARBA" id="ARBA00023136"/>
    </source>
</evidence>
<comment type="similarity">
    <text evidence="2 9">Belongs to the fatty acyl-CoA reductase family.</text>
</comment>
<gene>
    <name evidence="12" type="ORF">BV898_02095</name>
</gene>
<evidence type="ECO:0000259" key="11">
    <source>
        <dbReference type="Pfam" id="PF07993"/>
    </source>
</evidence>
<reference evidence="13" key="1">
    <citation type="submission" date="2017-01" db="EMBL/GenBank/DDBJ databases">
        <title>Comparative genomics of anhydrobiosis in the tardigrade Hypsibius dujardini.</title>
        <authorList>
            <person name="Yoshida Y."/>
            <person name="Koutsovoulos G."/>
            <person name="Laetsch D."/>
            <person name="Stevens L."/>
            <person name="Kumar S."/>
            <person name="Horikawa D."/>
            <person name="Ishino K."/>
            <person name="Komine S."/>
            <person name="Tomita M."/>
            <person name="Blaxter M."/>
            <person name="Arakawa K."/>
        </authorList>
    </citation>
    <scope>NUCLEOTIDE SEQUENCE [LARGE SCALE GENOMIC DNA]</scope>
    <source>
        <strain evidence="13">Z151</strain>
    </source>
</reference>
<name>A0A1W0X9D0_HYPEX</name>
<dbReference type="GO" id="GO:0005777">
    <property type="term" value="C:peroxisome"/>
    <property type="evidence" value="ECO:0007669"/>
    <property type="project" value="TreeGrafter"/>
</dbReference>
<keyword evidence="3 9" id="KW-0444">Lipid biosynthesis</keyword>
<sequence length="515" mass="57717">MATIVDFYKGKSVFITGGTGFMGKVLIQRLLTCCPDIQRIYVLVRSTAKESSQERLTSALSTVAFKDICMSDKENLRKVCAISGDMVGVDLGIRHDDLQMLFESVSVVFHTAATVKFDEALKTAIEVNVSGTKKLLALCHEMRQLEAIVHVSTAYSNCHLKKIEEKIYPSPIQPNQLIDALQWMDEGVLKAMTPGLIPPWPNTYTYAKALAETIIISDGSNLKIGIVRPSIVGAAMRFPFPGYIDNYNGPSGLLAAIGKGALRTMLGNRNAIADIVPVDYAVDLMIAVPWHLVNSSSREPQVYNFTSGSVNPLTWGYVQDSTLANFRRNPVDCVYRIPAANFTQNKIVHTFWTLFDHLLPAHLSDLVLMAQGKKPTVVRSYGKLHRALKSLDYFTQGSWDFRSDNVAAIWQSLPLSDRKVFDFELSNLSWKDYMEKFCLGVKVYLLHERLDRLPQARQNFARRVSITRTVLGIVAVILVSIICRKLKLLRHSWVVSLTALFRMVVLLSRLLSSRK</sequence>
<dbReference type="GO" id="GO:0016020">
    <property type="term" value="C:membrane"/>
    <property type="evidence" value="ECO:0007669"/>
    <property type="project" value="UniProtKB-SubCell"/>
</dbReference>
<dbReference type="PANTHER" id="PTHR11011:SF45">
    <property type="entry name" value="FATTY ACYL-COA REDUCTASE CG8306-RELATED"/>
    <property type="match status" value="1"/>
</dbReference>
<evidence type="ECO:0000256" key="5">
    <source>
        <dbReference type="ARBA" id="ARBA00022989"/>
    </source>
</evidence>
<dbReference type="CDD" id="cd05236">
    <property type="entry name" value="FAR-N_SDR_e"/>
    <property type="match status" value="1"/>
</dbReference>
<dbReference type="GO" id="GO:0035336">
    <property type="term" value="P:long-chain fatty-acyl-CoA metabolic process"/>
    <property type="evidence" value="ECO:0007669"/>
    <property type="project" value="TreeGrafter"/>
</dbReference>
<dbReference type="Pfam" id="PF03015">
    <property type="entry name" value="Sterile"/>
    <property type="match status" value="1"/>
</dbReference>
<dbReference type="EC" id="1.2.1.84" evidence="9"/>
<dbReference type="AlphaFoldDB" id="A0A1W0X9D0"/>